<keyword evidence="2" id="KW-0472">Membrane</keyword>
<name>A0ABS9SSL3_9ACTN</name>
<protein>
    <submittedName>
        <fullName evidence="3">Uncharacterized protein</fullName>
    </submittedName>
</protein>
<comment type="caution">
    <text evidence="3">The sequence shown here is derived from an EMBL/GenBank/DDBJ whole genome shotgun (WGS) entry which is preliminary data.</text>
</comment>
<feature type="compositionally biased region" description="Low complexity" evidence="1">
    <location>
        <begin position="12"/>
        <end position="46"/>
    </location>
</feature>
<feature type="region of interest" description="Disordered" evidence="1">
    <location>
        <begin position="1"/>
        <end position="61"/>
    </location>
</feature>
<evidence type="ECO:0000256" key="2">
    <source>
        <dbReference type="SAM" id="Phobius"/>
    </source>
</evidence>
<keyword evidence="2" id="KW-1133">Transmembrane helix</keyword>
<sequence length="379" mass="40689">MSSAPSAGTPEARGPLPGANGPGPEAEAAGRTPEAASPPSGPSSPSWLDAASDALEPGSSGLPGRGRLKPLFLKLCFGAVGVLFAAFAGVWASNQLAESTVRDNQHAEDQVDQEERPFIGTVEKDRTTPENWKIVLDRTLTKKEAAKLRSFSPYSATGMTGAARFLTSLGGRVLRFPPLLDRYPPGYTYKNGGDAAAFNLNLFSKRKAQLSITDMRPVGISCRKPTAKAVAVFPPQGGAAYEGIFYDLTAPDSPPIVTDPDSRQGRPYFDRRKIDLGGGESPGGLHVESVTKGRTCDWRIRAEYSDADSGSGHLTLGNGRRPFRTEAAPTRPEQLFYVDAGRPRDDSWVACHENPAELACRQWVEERSRPAPDPESPAR</sequence>
<dbReference type="Proteomes" id="UP001166784">
    <property type="component" value="Unassembled WGS sequence"/>
</dbReference>
<organism evidence="3 4">
    <name type="scientific">Streptomyces marispadix</name>
    <dbReference type="NCBI Taxonomy" id="2922868"/>
    <lineage>
        <taxon>Bacteria</taxon>
        <taxon>Bacillati</taxon>
        <taxon>Actinomycetota</taxon>
        <taxon>Actinomycetes</taxon>
        <taxon>Kitasatosporales</taxon>
        <taxon>Streptomycetaceae</taxon>
        <taxon>Streptomyces</taxon>
    </lineage>
</organism>
<keyword evidence="4" id="KW-1185">Reference proteome</keyword>
<reference evidence="3" key="1">
    <citation type="submission" date="2022-03" db="EMBL/GenBank/DDBJ databases">
        <authorList>
            <person name="Santos J.D.N."/>
            <person name="Kallscheuer N."/>
            <person name="Jogler C."/>
            <person name="Lage O.M."/>
        </authorList>
    </citation>
    <scope>NUCLEOTIDE SEQUENCE</scope>
    <source>
        <strain evidence="3">M600PL45_2</strain>
    </source>
</reference>
<reference evidence="3" key="2">
    <citation type="journal article" date="2023" name="Int. J. Syst. Evol. Microbiol.">
        <title>Streptomyces marispadix sp. nov., isolated from marine beach sediment of the Northern Coast of Portugal.</title>
        <authorList>
            <person name="dos Santos J.D.N."/>
            <person name="Vitorino I.R."/>
            <person name="Kallscheuer N."/>
            <person name="Srivastava A."/>
            <person name="Krautwurst S."/>
            <person name="Marz M."/>
            <person name="Jogler C."/>
            <person name="Lobo Da Cunha A."/>
            <person name="Catita J."/>
            <person name="Goncalves H."/>
            <person name="Gonzalez I."/>
            <person name="Reyes F."/>
            <person name="Lage O.M."/>
        </authorList>
    </citation>
    <scope>NUCLEOTIDE SEQUENCE</scope>
    <source>
        <strain evidence="3">M600PL45_2</strain>
    </source>
</reference>
<evidence type="ECO:0000313" key="4">
    <source>
        <dbReference type="Proteomes" id="UP001166784"/>
    </source>
</evidence>
<keyword evidence="2" id="KW-0812">Transmembrane</keyword>
<feature type="transmembrane region" description="Helical" evidence="2">
    <location>
        <begin position="71"/>
        <end position="92"/>
    </location>
</feature>
<proteinExistence type="predicted"/>
<dbReference type="RefSeq" id="WP_241057235.1">
    <property type="nucleotide sequence ID" value="NZ_JAKWJU010000002.1"/>
</dbReference>
<gene>
    <name evidence="3" type="ORF">MMA15_02165</name>
</gene>
<dbReference type="EMBL" id="JAKWJU010000002">
    <property type="protein sequence ID" value="MCH6159265.1"/>
    <property type="molecule type" value="Genomic_DNA"/>
</dbReference>
<evidence type="ECO:0000256" key="1">
    <source>
        <dbReference type="SAM" id="MobiDB-lite"/>
    </source>
</evidence>
<evidence type="ECO:0000313" key="3">
    <source>
        <dbReference type="EMBL" id="MCH6159265.1"/>
    </source>
</evidence>
<accession>A0ABS9SSL3</accession>